<feature type="domain" description="Serpin" evidence="2">
    <location>
        <begin position="47"/>
        <end position="406"/>
    </location>
</feature>
<dbReference type="SUPFAM" id="SSF56574">
    <property type="entry name" value="Serpins"/>
    <property type="match status" value="1"/>
</dbReference>
<dbReference type="FunFam" id="3.30.497.10:FF:000001">
    <property type="entry name" value="Serine protease inhibitor"/>
    <property type="match status" value="1"/>
</dbReference>
<gene>
    <name evidence="3" type="ORF">SAMN05444274_10284</name>
</gene>
<evidence type="ECO:0000259" key="2">
    <source>
        <dbReference type="SMART" id="SM00093"/>
    </source>
</evidence>
<dbReference type="RefSeq" id="WP_072999066.1">
    <property type="nucleotide sequence ID" value="NZ_FQUM01000002.1"/>
</dbReference>
<keyword evidence="4" id="KW-1185">Reference proteome</keyword>
<evidence type="ECO:0000256" key="1">
    <source>
        <dbReference type="RuleBase" id="RU000411"/>
    </source>
</evidence>
<accession>A0A1M4VFI3</accession>
<dbReference type="EMBL" id="FQUM01000002">
    <property type="protein sequence ID" value="SHE67729.1"/>
    <property type="molecule type" value="Genomic_DNA"/>
</dbReference>
<protein>
    <submittedName>
        <fullName evidence="3">Serpin B</fullName>
    </submittedName>
</protein>
<dbReference type="Proteomes" id="UP000184164">
    <property type="component" value="Unassembled WGS sequence"/>
</dbReference>
<evidence type="ECO:0000313" key="3">
    <source>
        <dbReference type="EMBL" id="SHE67729.1"/>
    </source>
</evidence>
<dbReference type="CDD" id="cd19588">
    <property type="entry name" value="serpin_miropin-like"/>
    <property type="match status" value="1"/>
</dbReference>
<dbReference type="GO" id="GO:0005615">
    <property type="term" value="C:extracellular space"/>
    <property type="evidence" value="ECO:0007669"/>
    <property type="project" value="InterPro"/>
</dbReference>
<dbReference type="Pfam" id="PF00079">
    <property type="entry name" value="Serpin"/>
    <property type="match status" value="1"/>
</dbReference>
<comment type="similarity">
    <text evidence="1">Belongs to the serpin family.</text>
</comment>
<dbReference type="InterPro" id="IPR036186">
    <property type="entry name" value="Serpin_sf"/>
</dbReference>
<sequence>MKTISILILSIIIFTAGCDLPNNTPDEELRVTEKTASLIKAENNFGFELYRNVFASETDYENIMVSPLSVSLALAMTYNGADGETKTAMEKTLKVYGLTPEDINTSYRDLVNALKSLDQKVLLEIANSIFYSDVFPVEKSFISTNKNYYDAEVSPLDFGSPQAVETINNWVANKTHDKIDKIIEQISRDHVMFLLNAIYFKGAWQKEFNEKSTEQLPFYLDNGGSIQAETMQRLDTLPYASNDLFSAIQLSYGKGNYNMYVFLPQTGKNLQEIINELNEENWNTWMKSFTETRNIDIKLPRFKYKYEITLNDVLTEMGMKIAFTRAADFTGINRDGRLNIDYVKHKSFIEVNEEGTEAAAVTIVAIERTTVGGPTKIPFNVNRPFLYAITEKNTGAILFMGTVKNPQAH</sequence>
<dbReference type="PANTHER" id="PTHR11461:SF211">
    <property type="entry name" value="GH10112P-RELATED"/>
    <property type="match status" value="1"/>
</dbReference>
<dbReference type="OrthoDB" id="9764871at2"/>
<dbReference type="STRING" id="1484053.SAMN05444274_10284"/>
<evidence type="ECO:0000313" key="4">
    <source>
        <dbReference type="Proteomes" id="UP000184164"/>
    </source>
</evidence>
<dbReference type="SMART" id="SM00093">
    <property type="entry name" value="SERPIN"/>
    <property type="match status" value="1"/>
</dbReference>
<dbReference type="PROSITE" id="PS00284">
    <property type="entry name" value="SERPIN"/>
    <property type="match status" value="1"/>
</dbReference>
<dbReference type="GO" id="GO:0004867">
    <property type="term" value="F:serine-type endopeptidase inhibitor activity"/>
    <property type="evidence" value="ECO:0007669"/>
    <property type="project" value="InterPro"/>
</dbReference>
<organism evidence="3 4">
    <name type="scientific">Mariniphaga anaerophila</name>
    <dbReference type="NCBI Taxonomy" id="1484053"/>
    <lineage>
        <taxon>Bacteria</taxon>
        <taxon>Pseudomonadati</taxon>
        <taxon>Bacteroidota</taxon>
        <taxon>Bacteroidia</taxon>
        <taxon>Marinilabiliales</taxon>
        <taxon>Prolixibacteraceae</taxon>
        <taxon>Mariniphaga</taxon>
    </lineage>
</organism>
<proteinExistence type="inferred from homology"/>
<dbReference type="InterPro" id="IPR023795">
    <property type="entry name" value="Serpin_CS"/>
</dbReference>
<dbReference type="InterPro" id="IPR042185">
    <property type="entry name" value="Serpin_sf_2"/>
</dbReference>
<dbReference type="InterPro" id="IPR042178">
    <property type="entry name" value="Serpin_sf_1"/>
</dbReference>
<reference evidence="3 4" key="1">
    <citation type="submission" date="2016-11" db="EMBL/GenBank/DDBJ databases">
        <authorList>
            <person name="Jaros S."/>
            <person name="Januszkiewicz K."/>
            <person name="Wedrychowicz H."/>
        </authorList>
    </citation>
    <scope>NUCLEOTIDE SEQUENCE [LARGE SCALE GENOMIC DNA]</scope>
    <source>
        <strain evidence="3 4">DSM 26910</strain>
    </source>
</reference>
<dbReference type="Gene3D" id="2.30.39.10">
    <property type="entry name" value="Alpha-1-antitrypsin, domain 1"/>
    <property type="match status" value="1"/>
</dbReference>
<dbReference type="PANTHER" id="PTHR11461">
    <property type="entry name" value="SERINE PROTEASE INHIBITOR, SERPIN"/>
    <property type="match status" value="1"/>
</dbReference>
<dbReference type="PROSITE" id="PS51257">
    <property type="entry name" value="PROKAR_LIPOPROTEIN"/>
    <property type="match status" value="1"/>
</dbReference>
<dbReference type="InterPro" id="IPR023796">
    <property type="entry name" value="Serpin_dom"/>
</dbReference>
<dbReference type="Gene3D" id="3.30.497.10">
    <property type="entry name" value="Antithrombin, subunit I, domain 2"/>
    <property type="match status" value="1"/>
</dbReference>
<name>A0A1M4VFI3_9BACT</name>
<dbReference type="AlphaFoldDB" id="A0A1M4VFI3"/>
<dbReference type="InterPro" id="IPR000215">
    <property type="entry name" value="Serpin_fam"/>
</dbReference>